<feature type="coiled-coil region" evidence="1">
    <location>
        <begin position="112"/>
        <end position="152"/>
    </location>
</feature>
<name>A0A1F8HVS3_9BACT</name>
<evidence type="ECO:0000313" key="4">
    <source>
        <dbReference type="Proteomes" id="UP000178043"/>
    </source>
</evidence>
<dbReference type="AlphaFoldDB" id="A0A1F8HVS3"/>
<comment type="caution">
    <text evidence="3">The sequence shown here is derived from an EMBL/GenBank/DDBJ whole genome shotgun (WGS) entry which is preliminary data.</text>
</comment>
<evidence type="ECO:0000256" key="2">
    <source>
        <dbReference type="SAM" id="MobiDB-lite"/>
    </source>
</evidence>
<sequence length="205" mass="23433">MFENSPKQPATEQEPQMKSYKSSLDQVVDYLEQRTNEMRQRRLESKEQTLEEIATNVGDLFRGFNFFKEKGASLKTIGKETINNILKNPGSWEDFLTQGAANAQKTVAEHMREELEKKAEIKSKTVKSLLNVEEEEQRLAAMRANLEAAEVLLQDRKRVLTEGQKFDTIDNTESLKNKGEQMATHRRESGQRAAEGFFANLFGSL</sequence>
<evidence type="ECO:0000256" key="1">
    <source>
        <dbReference type="SAM" id="Coils"/>
    </source>
</evidence>
<proteinExistence type="predicted"/>
<evidence type="ECO:0000313" key="3">
    <source>
        <dbReference type="EMBL" id="OGN41229.1"/>
    </source>
</evidence>
<protein>
    <submittedName>
        <fullName evidence="3">Uncharacterized protein</fullName>
    </submittedName>
</protein>
<dbReference type="EMBL" id="MGLG01000023">
    <property type="protein sequence ID" value="OGN41229.1"/>
    <property type="molecule type" value="Genomic_DNA"/>
</dbReference>
<organism evidence="3 4">
    <name type="scientific">Candidatus Yanofskybacteria bacterium RIFOXYD1_FULL_42_10</name>
    <dbReference type="NCBI Taxonomy" id="1802718"/>
    <lineage>
        <taxon>Bacteria</taxon>
        <taxon>Candidatus Yanofskyibacteriota</taxon>
    </lineage>
</organism>
<gene>
    <name evidence="3" type="ORF">A2606_02020</name>
</gene>
<accession>A0A1F8HVS3</accession>
<reference evidence="3 4" key="1">
    <citation type="journal article" date="2016" name="Nat. Commun.">
        <title>Thousands of microbial genomes shed light on interconnected biogeochemical processes in an aquifer system.</title>
        <authorList>
            <person name="Anantharaman K."/>
            <person name="Brown C.T."/>
            <person name="Hug L.A."/>
            <person name="Sharon I."/>
            <person name="Castelle C.J."/>
            <person name="Probst A.J."/>
            <person name="Thomas B.C."/>
            <person name="Singh A."/>
            <person name="Wilkins M.J."/>
            <person name="Karaoz U."/>
            <person name="Brodie E.L."/>
            <person name="Williams K.H."/>
            <person name="Hubbard S.S."/>
            <person name="Banfield J.F."/>
        </authorList>
    </citation>
    <scope>NUCLEOTIDE SEQUENCE [LARGE SCALE GENOMIC DNA]</scope>
</reference>
<keyword evidence="1" id="KW-0175">Coiled coil</keyword>
<feature type="region of interest" description="Disordered" evidence="2">
    <location>
        <begin position="1"/>
        <end position="22"/>
    </location>
</feature>
<dbReference type="Proteomes" id="UP000178043">
    <property type="component" value="Unassembled WGS sequence"/>
</dbReference>